<dbReference type="Proteomes" id="UP000664940">
    <property type="component" value="Unassembled WGS sequence"/>
</dbReference>
<dbReference type="AlphaFoldDB" id="A0A833YT73"/>
<proteinExistence type="predicted"/>
<evidence type="ECO:0000256" key="1">
    <source>
        <dbReference type="SAM" id="MobiDB-lite"/>
    </source>
</evidence>
<reference evidence="2 3" key="1">
    <citation type="journal article" date="2020" name="Nature">
        <title>Six reference-quality genomes reveal evolution of bat adaptations.</title>
        <authorList>
            <person name="Jebb D."/>
            <person name="Huang Z."/>
            <person name="Pippel M."/>
            <person name="Hughes G.M."/>
            <person name="Lavrichenko K."/>
            <person name="Devanna P."/>
            <person name="Winkler S."/>
            <person name="Jermiin L.S."/>
            <person name="Skirmuntt E.C."/>
            <person name="Katzourakis A."/>
            <person name="Burkitt-Gray L."/>
            <person name="Ray D.A."/>
            <person name="Sullivan K.A.M."/>
            <person name="Roscito J.G."/>
            <person name="Kirilenko B.M."/>
            <person name="Davalos L.M."/>
            <person name="Corthals A.P."/>
            <person name="Power M.L."/>
            <person name="Jones G."/>
            <person name="Ransome R.D."/>
            <person name="Dechmann D.K.N."/>
            <person name="Locatelli A.G."/>
            <person name="Puechmaille S.J."/>
            <person name="Fedrigo O."/>
            <person name="Jarvis E.D."/>
            <person name="Hiller M."/>
            <person name="Vernes S.C."/>
            <person name="Myers E.W."/>
            <person name="Teeling E.C."/>
        </authorList>
    </citation>
    <scope>NUCLEOTIDE SEQUENCE [LARGE SCALE GENOMIC DNA]</scope>
    <source>
        <strain evidence="2">Bat1K_MPI-CBG_1</strain>
    </source>
</reference>
<evidence type="ECO:0000313" key="2">
    <source>
        <dbReference type="EMBL" id="KAF6084438.1"/>
    </source>
</evidence>
<accession>A0A833YT73</accession>
<dbReference type="EMBL" id="JABVXQ010000012">
    <property type="protein sequence ID" value="KAF6084438.1"/>
    <property type="molecule type" value="Genomic_DNA"/>
</dbReference>
<feature type="region of interest" description="Disordered" evidence="1">
    <location>
        <begin position="121"/>
        <end position="182"/>
    </location>
</feature>
<evidence type="ECO:0000313" key="3">
    <source>
        <dbReference type="Proteomes" id="UP000664940"/>
    </source>
</evidence>
<feature type="compositionally biased region" description="Low complexity" evidence="1">
    <location>
        <begin position="151"/>
        <end position="170"/>
    </location>
</feature>
<name>A0A833YT73_9CHIR</name>
<comment type="caution">
    <text evidence="2">The sequence shown here is derived from an EMBL/GenBank/DDBJ whole genome shotgun (WGS) entry which is preliminary data.</text>
</comment>
<sequence length="212" mass="21834">MSGVGGHTCLDAHGHLVGRGQDVGCSVSHVCIECHTQRWRTGRPRGPVCSALRASSGRSHGVGTNDTDGRAAGAGLRTGQAGQGGAWAPLFRGRTFQAGVVLSVRTGHCAGTRLVQSGLPLGSAGERSGCTQDSRPRPSGKGIWGCRRAWSPGPSTSGDSSGVDRGSRGTQGTAGAPSVSVERPPCCRELGGFTPEFLFLQENQRCGNPWAT</sequence>
<organism evidence="2 3">
    <name type="scientific">Phyllostomus discolor</name>
    <name type="common">pale spear-nosed bat</name>
    <dbReference type="NCBI Taxonomy" id="89673"/>
    <lineage>
        <taxon>Eukaryota</taxon>
        <taxon>Metazoa</taxon>
        <taxon>Chordata</taxon>
        <taxon>Craniata</taxon>
        <taxon>Vertebrata</taxon>
        <taxon>Euteleostomi</taxon>
        <taxon>Mammalia</taxon>
        <taxon>Eutheria</taxon>
        <taxon>Laurasiatheria</taxon>
        <taxon>Chiroptera</taxon>
        <taxon>Yangochiroptera</taxon>
        <taxon>Phyllostomidae</taxon>
        <taxon>Phyllostominae</taxon>
        <taxon>Phyllostomus</taxon>
    </lineage>
</organism>
<protein>
    <submittedName>
        <fullName evidence="2">Uncharacterized protein</fullName>
    </submittedName>
</protein>
<gene>
    <name evidence="2" type="ORF">HJG60_008696</name>
</gene>